<proteinExistence type="predicted"/>
<evidence type="ECO:0000313" key="2">
    <source>
        <dbReference type="Proteomes" id="UP000001304"/>
    </source>
</evidence>
<dbReference type="STRING" id="583356.Igag_0778"/>
<accession>E0STC8</accession>
<reference evidence="1 2" key="1">
    <citation type="journal article" date="2010" name="Stand. Genomic Sci.">
        <title>Complete genome sequence of Ignisphaera aggregans type strain (AQ1.S1).</title>
        <authorList>
            <person name="Goker M."/>
            <person name="Held B."/>
            <person name="Lapidus A."/>
            <person name="Nolan M."/>
            <person name="Spring S."/>
            <person name="Yasawong M."/>
            <person name="Lucas S."/>
            <person name="Glavina Del Rio T."/>
            <person name="Tice H."/>
            <person name="Cheng J.F."/>
            <person name="Goodwin L."/>
            <person name="Tapia R."/>
            <person name="Pitluck S."/>
            <person name="Liolios K."/>
            <person name="Ivanova N."/>
            <person name="Mavromatis K."/>
            <person name="Mikhailova N."/>
            <person name="Pati A."/>
            <person name="Chen A."/>
            <person name="Palaniappan K."/>
            <person name="Brambilla E."/>
            <person name="Land M."/>
            <person name="Hauser L."/>
            <person name="Chang Y.J."/>
            <person name="Jeffries C.D."/>
            <person name="Brettin T."/>
            <person name="Detter J.C."/>
            <person name="Han C."/>
            <person name="Rohde M."/>
            <person name="Sikorski J."/>
            <person name="Woyke T."/>
            <person name="Bristow J."/>
            <person name="Eisen J.A."/>
            <person name="Markowitz V."/>
            <person name="Hugenholtz P."/>
            <person name="Kyrpides N.C."/>
            <person name="Klenk H.P."/>
        </authorList>
    </citation>
    <scope>NUCLEOTIDE SEQUENCE [LARGE SCALE GENOMIC DNA]</scope>
    <source>
        <strain evidence="2">DSM 17230 / JCM 13409 / AQ1.S1</strain>
    </source>
</reference>
<dbReference type="KEGG" id="iag:Igag_0778"/>
<sequence length="130" mass="14941">MRIKNVKIILPPNAELLKWGDLDEALAQPLKRSDIALVIKCNKYVINIVIEDTGVPEPKDIQKLEASYNKLVEEEFFQSTKAIKMLLLHHRGGVHWTLKKLASRPNVEVLRCNEDIDLNTLLMRRGLKCQ</sequence>
<dbReference type="EMBL" id="CP002098">
    <property type="protein sequence ID" value="ADM27605.1"/>
    <property type="molecule type" value="Genomic_DNA"/>
</dbReference>
<evidence type="ECO:0000313" key="1">
    <source>
        <dbReference type="EMBL" id="ADM27605.1"/>
    </source>
</evidence>
<name>E0STC8_IGNAA</name>
<dbReference type="Proteomes" id="UP000001304">
    <property type="component" value="Chromosome"/>
</dbReference>
<organism evidence="1 2">
    <name type="scientific">Ignisphaera aggregans (strain DSM 17230 / JCM 13409 / AQ1.S1)</name>
    <dbReference type="NCBI Taxonomy" id="583356"/>
    <lineage>
        <taxon>Archaea</taxon>
        <taxon>Thermoproteota</taxon>
        <taxon>Thermoprotei</taxon>
        <taxon>Desulfurococcales</taxon>
        <taxon>Desulfurococcaceae</taxon>
        <taxon>Ignisphaera</taxon>
    </lineage>
</organism>
<dbReference type="AlphaFoldDB" id="E0STC8"/>
<dbReference type="HOGENOM" id="CLU_1933237_0_0_2"/>
<keyword evidence="2" id="KW-1185">Reference proteome</keyword>
<gene>
    <name evidence="1" type="ordered locus">Igag_0778</name>
</gene>
<dbReference type="BioCyc" id="IAGG583356:GHAH-771-MONOMER"/>
<protein>
    <submittedName>
        <fullName evidence="1">Uncharacterized protein</fullName>
    </submittedName>
</protein>